<dbReference type="OrthoDB" id="68575at2759"/>
<dbReference type="EMBL" id="GG657455">
    <property type="protein sequence ID" value="OAT08611.1"/>
    <property type="molecule type" value="Genomic_DNA"/>
</dbReference>
<dbReference type="Proteomes" id="UP000002038">
    <property type="component" value="Unassembled WGS sequence"/>
</dbReference>
<evidence type="ECO:0000313" key="3">
    <source>
        <dbReference type="Proteomes" id="UP000002038"/>
    </source>
</evidence>
<dbReference type="STRING" id="559298.A0A179UNK2"/>
<feature type="region of interest" description="Disordered" evidence="1">
    <location>
        <begin position="348"/>
        <end position="392"/>
    </location>
</feature>
<proteinExistence type="predicted"/>
<name>A0A179UNK2_BLAGS</name>
<keyword evidence="3" id="KW-1185">Reference proteome</keyword>
<organism evidence="2 3">
    <name type="scientific">Blastomyces gilchristii (strain SLH14081)</name>
    <name type="common">Blastomyces dermatitidis</name>
    <dbReference type="NCBI Taxonomy" id="559298"/>
    <lineage>
        <taxon>Eukaryota</taxon>
        <taxon>Fungi</taxon>
        <taxon>Dikarya</taxon>
        <taxon>Ascomycota</taxon>
        <taxon>Pezizomycotina</taxon>
        <taxon>Eurotiomycetes</taxon>
        <taxon>Eurotiomycetidae</taxon>
        <taxon>Onygenales</taxon>
        <taxon>Ajellomycetaceae</taxon>
        <taxon>Blastomyces</taxon>
    </lineage>
</organism>
<dbReference type="VEuPathDB" id="FungiDB:BDBG_04869"/>
<feature type="compositionally biased region" description="Basic and acidic residues" evidence="1">
    <location>
        <begin position="376"/>
        <end position="392"/>
    </location>
</feature>
<dbReference type="RefSeq" id="XP_002625005.1">
    <property type="nucleotide sequence ID" value="XM_002624959.1"/>
</dbReference>
<evidence type="ECO:0000313" key="2">
    <source>
        <dbReference type="EMBL" id="OAT08611.1"/>
    </source>
</evidence>
<dbReference type="KEGG" id="bgh:BDBG_04869"/>
<dbReference type="AlphaFoldDB" id="A0A179UNK2"/>
<sequence>MTAHIRHIQVQVFSILSSIECRDHEMRKKDMRREEGCWAHQPQLHGAQVHHISWLHVMVWTDWAIPIEEHENMRERGLRESNKNIADDGRLSRNFICRALGREMRHDLLDKLVDDGEEHEDAKHLVLKTLDDVGGDTSSQTSQYRCVIRRSTDDVQHPFSAEDDRCGQIEVAAGLKKENSIESLQEHGRRVVHAQWTLKELYKGLAVLLQFFEEVKNSPGCFENRALKSVLFAHRSHGNCSLPSPKLDILAPFGRSTTEKSLFGKYITTGYYVGLVKNSSMPDNALVHNAAADNIKCRFAHLPGAYIFIPTGVAGLHRVYYATPQSSKSIPLSDDAVKADIIKAIKQPQNKNPAKFPPGEPELVTFSSHAPYSLQGRKEDAPDRSCVEGARH</sequence>
<reference evidence="3" key="1">
    <citation type="journal article" date="2015" name="PLoS Genet.">
        <title>The dynamic genome and transcriptome of the human fungal pathogen Blastomyces and close relative Emmonsia.</title>
        <authorList>
            <person name="Munoz J.F."/>
            <person name="Gauthier G.M."/>
            <person name="Desjardins C.A."/>
            <person name="Gallo J.E."/>
            <person name="Holder J."/>
            <person name="Sullivan T.D."/>
            <person name="Marty A.J."/>
            <person name="Carmen J.C."/>
            <person name="Chen Z."/>
            <person name="Ding L."/>
            <person name="Gujja S."/>
            <person name="Magrini V."/>
            <person name="Misas E."/>
            <person name="Mitreva M."/>
            <person name="Priest M."/>
            <person name="Saif S."/>
            <person name="Whiston E.A."/>
            <person name="Young S."/>
            <person name="Zeng Q."/>
            <person name="Goldman W.E."/>
            <person name="Mardis E.R."/>
            <person name="Taylor J.W."/>
            <person name="McEwen J.G."/>
            <person name="Clay O.K."/>
            <person name="Klein B.S."/>
            <person name="Cuomo C.A."/>
        </authorList>
    </citation>
    <scope>NUCLEOTIDE SEQUENCE [LARGE SCALE GENOMIC DNA]</scope>
    <source>
        <strain evidence="3">SLH14081</strain>
    </source>
</reference>
<evidence type="ECO:0000256" key="1">
    <source>
        <dbReference type="SAM" id="MobiDB-lite"/>
    </source>
</evidence>
<accession>A0A179UNK2</accession>
<protein>
    <submittedName>
        <fullName evidence="2">Amine oxidase</fullName>
    </submittedName>
</protein>
<dbReference type="GeneID" id="8504660"/>
<gene>
    <name evidence="2" type="ORF">BDBG_04869</name>
</gene>